<dbReference type="RefSeq" id="WP_209707539.1">
    <property type="nucleotide sequence ID" value="NZ_JAGIOO010000001.1"/>
</dbReference>
<protein>
    <submittedName>
        <fullName evidence="2">Ca2+-binding EF-hand superfamily protein</fullName>
    </submittedName>
</protein>
<dbReference type="PANTHER" id="PTHR10827:SF85">
    <property type="entry name" value="CALCIUM-BINDING PROTEIN"/>
    <property type="match status" value="1"/>
</dbReference>
<dbReference type="Pfam" id="PF13202">
    <property type="entry name" value="EF-hand_5"/>
    <property type="match status" value="1"/>
</dbReference>
<dbReference type="SMART" id="SM00054">
    <property type="entry name" value="EFh"/>
    <property type="match status" value="4"/>
</dbReference>
<comment type="caution">
    <text evidence="2">The sequence shown here is derived from an EMBL/GenBank/DDBJ whole genome shotgun (WGS) entry which is preliminary data.</text>
</comment>
<dbReference type="PROSITE" id="PS50222">
    <property type="entry name" value="EF_HAND_2"/>
    <property type="match status" value="3"/>
</dbReference>
<sequence length="173" mass="19002">MATDLQRRKVATVFAAMDANGDGFLDEHDFAALADRWAAVRGPGDHALLREIMLGWWTTLLTASDLDRDNKVTLDEVLGVVDRLPGMPEAVTGTAEAMFQAIDADRDGLIDAAEYRQLIEAWNGRPTDTSATFPALDADGDGRLSREEFRELWYEFWAGDDAQAPGTLVFGPV</sequence>
<dbReference type="PANTHER" id="PTHR10827">
    <property type="entry name" value="RETICULOCALBIN"/>
    <property type="match status" value="1"/>
</dbReference>
<dbReference type="Proteomes" id="UP001519363">
    <property type="component" value="Unassembled WGS sequence"/>
</dbReference>
<dbReference type="Gene3D" id="1.10.238.10">
    <property type="entry name" value="EF-hand"/>
    <property type="match status" value="1"/>
</dbReference>
<dbReference type="EMBL" id="JAGIOO010000001">
    <property type="protein sequence ID" value="MBP2478349.1"/>
    <property type="molecule type" value="Genomic_DNA"/>
</dbReference>
<feature type="domain" description="EF-hand" evidence="1">
    <location>
        <begin position="90"/>
        <end position="125"/>
    </location>
</feature>
<keyword evidence="3" id="KW-1185">Reference proteome</keyword>
<feature type="domain" description="EF-hand" evidence="1">
    <location>
        <begin position="135"/>
        <end position="159"/>
    </location>
</feature>
<gene>
    <name evidence="2" type="ORF">JOF53_007221</name>
</gene>
<evidence type="ECO:0000259" key="1">
    <source>
        <dbReference type="PROSITE" id="PS50222"/>
    </source>
</evidence>
<dbReference type="Pfam" id="PF13499">
    <property type="entry name" value="EF-hand_7"/>
    <property type="match status" value="1"/>
</dbReference>
<dbReference type="SUPFAM" id="SSF47473">
    <property type="entry name" value="EF-hand"/>
    <property type="match status" value="1"/>
</dbReference>
<accession>A0ABS5AP44</accession>
<name>A0ABS5AP44_9PSEU</name>
<dbReference type="CDD" id="cd00051">
    <property type="entry name" value="EFh"/>
    <property type="match status" value="1"/>
</dbReference>
<proteinExistence type="predicted"/>
<organism evidence="2 3">
    <name type="scientific">Crossiella equi</name>
    <dbReference type="NCBI Taxonomy" id="130796"/>
    <lineage>
        <taxon>Bacteria</taxon>
        <taxon>Bacillati</taxon>
        <taxon>Actinomycetota</taxon>
        <taxon>Actinomycetes</taxon>
        <taxon>Pseudonocardiales</taxon>
        <taxon>Pseudonocardiaceae</taxon>
        <taxon>Crossiella</taxon>
    </lineage>
</organism>
<evidence type="ECO:0000313" key="3">
    <source>
        <dbReference type="Proteomes" id="UP001519363"/>
    </source>
</evidence>
<dbReference type="InterPro" id="IPR002048">
    <property type="entry name" value="EF_hand_dom"/>
</dbReference>
<dbReference type="PROSITE" id="PS00018">
    <property type="entry name" value="EF_HAND_1"/>
    <property type="match status" value="4"/>
</dbReference>
<dbReference type="InterPro" id="IPR011992">
    <property type="entry name" value="EF-hand-dom_pair"/>
</dbReference>
<dbReference type="InterPro" id="IPR018247">
    <property type="entry name" value="EF_Hand_1_Ca_BS"/>
</dbReference>
<reference evidence="2 3" key="1">
    <citation type="submission" date="2021-03" db="EMBL/GenBank/DDBJ databases">
        <title>Sequencing the genomes of 1000 actinobacteria strains.</title>
        <authorList>
            <person name="Klenk H.-P."/>
        </authorList>
    </citation>
    <scope>NUCLEOTIDE SEQUENCE [LARGE SCALE GENOMIC DNA]</scope>
    <source>
        <strain evidence="2 3">DSM 44580</strain>
    </source>
</reference>
<evidence type="ECO:0000313" key="2">
    <source>
        <dbReference type="EMBL" id="MBP2478349.1"/>
    </source>
</evidence>
<feature type="domain" description="EF-hand" evidence="1">
    <location>
        <begin position="5"/>
        <end position="40"/>
    </location>
</feature>